<gene>
    <name evidence="2" type="ORF">SOCE836_038910</name>
</gene>
<name>A0A4P2QNR1_SORCE</name>
<evidence type="ECO:0000256" key="1">
    <source>
        <dbReference type="SAM" id="SignalP"/>
    </source>
</evidence>
<dbReference type="RefSeq" id="WP_129575491.1">
    <property type="nucleotide sequence ID" value="NZ_CP012672.1"/>
</dbReference>
<proteinExistence type="predicted"/>
<reference evidence="2 3" key="1">
    <citation type="submission" date="2015-09" db="EMBL/GenBank/DDBJ databases">
        <title>Sorangium comparison.</title>
        <authorList>
            <person name="Zaburannyi N."/>
            <person name="Bunk B."/>
            <person name="Overmann J."/>
            <person name="Mueller R."/>
        </authorList>
    </citation>
    <scope>NUCLEOTIDE SEQUENCE [LARGE SCALE GENOMIC DNA]</scope>
    <source>
        <strain evidence="2 3">So ce836</strain>
    </source>
</reference>
<organism evidence="2 3">
    <name type="scientific">Sorangium cellulosum</name>
    <name type="common">Polyangium cellulosum</name>
    <dbReference type="NCBI Taxonomy" id="56"/>
    <lineage>
        <taxon>Bacteria</taxon>
        <taxon>Pseudomonadati</taxon>
        <taxon>Myxococcota</taxon>
        <taxon>Polyangia</taxon>
        <taxon>Polyangiales</taxon>
        <taxon>Polyangiaceae</taxon>
        <taxon>Sorangium</taxon>
    </lineage>
</organism>
<sequence>MQHRRFAAWALAASGGLTAIGASSPSSACTPLPGIYISDVPSAVPLDGVIVARVYCGVACPTGPVLVVKDKEAGAVIAGAQEVFSFEPVGAGERLLVFRPAAPLIEGHTYTVATADQDMHLPVWELVASADLDMDVGAIPVEVIVTVHARWHGEPICCTLAAAPGSCGPQESCVAEEEERYAALDLRVAAQAVHGIEQYVQIVTFSLPNGTELSSRTVWGGNVFEGFDVAAPEYCYQLTYRSLADGTTIEKERSCIPHGGADTAGVFPIDAERLRRAIVACAAPPEGFERIWCAAKEERCTEDADACIDDDLSLCESIETGAGGSDGSGEGGSGGGAPAEPVGEYVIEGCSVSTGRRVSSGWTLSAVGLALAAAIRAGRRRGRC</sequence>
<feature type="signal peptide" evidence="1">
    <location>
        <begin position="1"/>
        <end position="28"/>
    </location>
</feature>
<accession>A0A4P2QNR1</accession>
<evidence type="ECO:0008006" key="4">
    <source>
        <dbReference type="Google" id="ProtNLM"/>
    </source>
</evidence>
<dbReference type="EMBL" id="CP012672">
    <property type="protein sequence ID" value="AUX31759.1"/>
    <property type="molecule type" value="Genomic_DNA"/>
</dbReference>
<evidence type="ECO:0000313" key="2">
    <source>
        <dbReference type="EMBL" id="AUX31759.1"/>
    </source>
</evidence>
<evidence type="ECO:0000313" key="3">
    <source>
        <dbReference type="Proteomes" id="UP000295497"/>
    </source>
</evidence>
<protein>
    <recommendedName>
        <fullName evidence="4">Secreted protein</fullName>
    </recommendedName>
</protein>
<dbReference type="AlphaFoldDB" id="A0A4P2QNR1"/>
<feature type="chain" id="PRO_5020638898" description="Secreted protein" evidence="1">
    <location>
        <begin position="29"/>
        <end position="384"/>
    </location>
</feature>
<dbReference type="Proteomes" id="UP000295497">
    <property type="component" value="Chromosome"/>
</dbReference>
<keyword evidence="1" id="KW-0732">Signal</keyword>